<organism evidence="2 3">
    <name type="scientific">Multifurca ochricompacta</name>
    <dbReference type="NCBI Taxonomy" id="376703"/>
    <lineage>
        <taxon>Eukaryota</taxon>
        <taxon>Fungi</taxon>
        <taxon>Dikarya</taxon>
        <taxon>Basidiomycota</taxon>
        <taxon>Agaricomycotina</taxon>
        <taxon>Agaricomycetes</taxon>
        <taxon>Russulales</taxon>
        <taxon>Russulaceae</taxon>
        <taxon>Multifurca</taxon>
    </lineage>
</organism>
<name>A0AAD4M273_9AGAM</name>
<feature type="region of interest" description="Disordered" evidence="1">
    <location>
        <begin position="1"/>
        <end position="20"/>
    </location>
</feature>
<feature type="region of interest" description="Disordered" evidence="1">
    <location>
        <begin position="478"/>
        <end position="523"/>
    </location>
</feature>
<sequence>MRYLQDMFTPADPSHGSPSSSRIFFLPGSQKGFRDVLKSRYRLSGSHNRLRVEDIYFAADSGLPQARSIDASSRPSAAKVLLQRTMAYFRRQPKPQAQVHPPQPEIPLNLAGRDGLASLTRLVLRSSDDVSFSPSSFFRRVEEVSALSARPEVPPAFPAPSLSLKPPPRPRRRPPPPVEETLAQVPPHLDSSSSLVHASLTPRKSSSKTNLDSVLELQALAMELDKRNPLDSPPFAQRQLRPSPSIKFARTCPPLSSPCPPATHGLGCDPLTELLAVAEELKTLKNLDSDDILYMTDELPLSPLPPTLHTFLDAPGPSLRILEMDVHREDETFLGVPIPCIVVTSERESLPADALATRVSPPSSSEDLLAPPIPKYRGRTEASDPLIIINDREVKGDSSSSSPSPCAAFGDDVRNSSSALCDYSNCLPSDLNLSWEDLSIVSMPPPSNQCSKPDRPTAPKPALLLRRRERSLLQRVLGNGGDRNVLPAQDKLRPGPSTKRKQKRISKEAIGAPRPLSSSSQGATVLYL</sequence>
<gene>
    <name evidence="2" type="ORF">B0F90DRAFT_1819553</name>
</gene>
<dbReference type="EMBL" id="WTXG01000041">
    <property type="protein sequence ID" value="KAI0296998.1"/>
    <property type="molecule type" value="Genomic_DNA"/>
</dbReference>
<feature type="region of interest" description="Disordered" evidence="1">
    <location>
        <begin position="149"/>
        <end position="209"/>
    </location>
</feature>
<dbReference type="Proteomes" id="UP001203297">
    <property type="component" value="Unassembled WGS sequence"/>
</dbReference>
<evidence type="ECO:0000313" key="3">
    <source>
        <dbReference type="Proteomes" id="UP001203297"/>
    </source>
</evidence>
<feature type="compositionally biased region" description="Polar residues" evidence="1">
    <location>
        <begin position="190"/>
        <end position="209"/>
    </location>
</feature>
<evidence type="ECO:0000256" key="1">
    <source>
        <dbReference type="SAM" id="MobiDB-lite"/>
    </source>
</evidence>
<reference evidence="2" key="1">
    <citation type="journal article" date="2022" name="New Phytol.">
        <title>Evolutionary transition to the ectomycorrhizal habit in the genomes of a hyperdiverse lineage of mushroom-forming fungi.</title>
        <authorList>
            <person name="Looney B."/>
            <person name="Miyauchi S."/>
            <person name="Morin E."/>
            <person name="Drula E."/>
            <person name="Courty P.E."/>
            <person name="Kohler A."/>
            <person name="Kuo A."/>
            <person name="LaButti K."/>
            <person name="Pangilinan J."/>
            <person name="Lipzen A."/>
            <person name="Riley R."/>
            <person name="Andreopoulos W."/>
            <person name="He G."/>
            <person name="Johnson J."/>
            <person name="Nolan M."/>
            <person name="Tritt A."/>
            <person name="Barry K.W."/>
            <person name="Grigoriev I.V."/>
            <person name="Nagy L.G."/>
            <person name="Hibbett D."/>
            <person name="Henrissat B."/>
            <person name="Matheny P.B."/>
            <person name="Labbe J."/>
            <person name="Martin F.M."/>
        </authorList>
    </citation>
    <scope>NUCLEOTIDE SEQUENCE</scope>
    <source>
        <strain evidence="2">BPL690</strain>
    </source>
</reference>
<proteinExistence type="predicted"/>
<accession>A0AAD4M273</accession>
<evidence type="ECO:0000313" key="2">
    <source>
        <dbReference type="EMBL" id="KAI0296998.1"/>
    </source>
</evidence>
<keyword evidence="3" id="KW-1185">Reference proteome</keyword>
<protein>
    <submittedName>
        <fullName evidence="2">Uncharacterized protein</fullName>
    </submittedName>
</protein>
<dbReference type="AlphaFoldDB" id="A0AAD4M273"/>
<feature type="region of interest" description="Disordered" evidence="1">
    <location>
        <begin position="357"/>
        <end position="376"/>
    </location>
</feature>
<comment type="caution">
    <text evidence="2">The sequence shown here is derived from an EMBL/GenBank/DDBJ whole genome shotgun (WGS) entry which is preliminary data.</text>
</comment>